<dbReference type="InterPro" id="IPR031311">
    <property type="entry name" value="CHIT_BIND_RR_consensus"/>
</dbReference>
<evidence type="ECO:0000256" key="1">
    <source>
        <dbReference type="ARBA" id="ARBA00022460"/>
    </source>
</evidence>
<dbReference type="PANTHER" id="PTHR10380:SF173">
    <property type="entry name" value="CUTICULAR PROTEIN 47EF, ISOFORM C-RELATED"/>
    <property type="match status" value="1"/>
</dbReference>
<evidence type="ECO:0000256" key="3">
    <source>
        <dbReference type="PROSITE-ProRule" id="PRU00497"/>
    </source>
</evidence>
<proteinExistence type="predicted"/>
<dbReference type="EMBL" id="FZQP02002126">
    <property type="protein sequence ID" value="VVC94841.1"/>
    <property type="molecule type" value="Genomic_DNA"/>
</dbReference>
<feature type="compositionally biased region" description="Basic and acidic residues" evidence="4">
    <location>
        <begin position="88"/>
        <end position="99"/>
    </location>
</feature>
<sequence length="144" mass="16357">MVERWRYTWRGAGVGLVERGQLHEGSERGVADPHELDVRRRQYGRPQVAAQWWHAVVLLAHARRQLAAGPQRPVAQVHHQFETSDGTQRQEHGSLKQISEDVRGLEVQGSYKYSAPDGLVYTVTYVADEHGFQPQERIKGPNTP</sequence>
<keyword evidence="6" id="KW-1185">Reference proteome</keyword>
<dbReference type="GO" id="GO:0062129">
    <property type="term" value="C:chitin-based extracellular matrix"/>
    <property type="evidence" value="ECO:0007669"/>
    <property type="project" value="TreeGrafter"/>
</dbReference>
<evidence type="ECO:0000256" key="4">
    <source>
        <dbReference type="SAM" id="MobiDB-lite"/>
    </source>
</evidence>
<dbReference type="AlphaFoldDB" id="A0A5E4QBM6"/>
<accession>A0A5E4QBM6</accession>
<dbReference type="GO" id="GO:0008010">
    <property type="term" value="F:structural constituent of chitin-based larval cuticle"/>
    <property type="evidence" value="ECO:0007669"/>
    <property type="project" value="TreeGrafter"/>
</dbReference>
<evidence type="ECO:0000313" key="6">
    <source>
        <dbReference type="Proteomes" id="UP000324832"/>
    </source>
</evidence>
<dbReference type="Proteomes" id="UP000324832">
    <property type="component" value="Unassembled WGS sequence"/>
</dbReference>
<dbReference type="Pfam" id="PF00379">
    <property type="entry name" value="Chitin_bind_4"/>
    <property type="match status" value="1"/>
</dbReference>
<keyword evidence="2" id="KW-0732">Signal</keyword>
<evidence type="ECO:0000313" key="5">
    <source>
        <dbReference type="EMBL" id="VVC94841.1"/>
    </source>
</evidence>
<evidence type="ECO:0000256" key="2">
    <source>
        <dbReference type="ARBA" id="ARBA00022729"/>
    </source>
</evidence>
<feature type="region of interest" description="Disordered" evidence="4">
    <location>
        <begin position="68"/>
        <end position="99"/>
    </location>
</feature>
<protein>
    <submittedName>
        <fullName evidence="5">Uncharacterized protein</fullName>
    </submittedName>
</protein>
<dbReference type="InterPro" id="IPR050468">
    <property type="entry name" value="Cuticle_Struct_Prot"/>
</dbReference>
<dbReference type="PANTHER" id="PTHR10380">
    <property type="entry name" value="CUTICLE PROTEIN"/>
    <property type="match status" value="1"/>
</dbReference>
<dbReference type="PRINTS" id="PR00947">
    <property type="entry name" value="CUTICLE"/>
</dbReference>
<dbReference type="PROSITE" id="PS51155">
    <property type="entry name" value="CHIT_BIND_RR_2"/>
    <property type="match status" value="1"/>
</dbReference>
<gene>
    <name evidence="5" type="ORF">LSINAPIS_LOCUS6697</name>
</gene>
<name>A0A5E4QBM6_9NEOP</name>
<keyword evidence="1 3" id="KW-0193">Cuticle</keyword>
<dbReference type="InterPro" id="IPR000618">
    <property type="entry name" value="Insect_cuticle"/>
</dbReference>
<reference evidence="5 6" key="1">
    <citation type="submission" date="2017-07" db="EMBL/GenBank/DDBJ databases">
        <authorList>
            <person name="Talla V."/>
            <person name="Backstrom N."/>
        </authorList>
    </citation>
    <scope>NUCLEOTIDE SEQUENCE [LARGE SCALE GENOMIC DNA]</scope>
</reference>
<organism evidence="5 6">
    <name type="scientific">Leptidea sinapis</name>
    <dbReference type="NCBI Taxonomy" id="189913"/>
    <lineage>
        <taxon>Eukaryota</taxon>
        <taxon>Metazoa</taxon>
        <taxon>Ecdysozoa</taxon>
        <taxon>Arthropoda</taxon>
        <taxon>Hexapoda</taxon>
        <taxon>Insecta</taxon>
        <taxon>Pterygota</taxon>
        <taxon>Neoptera</taxon>
        <taxon>Endopterygota</taxon>
        <taxon>Lepidoptera</taxon>
        <taxon>Glossata</taxon>
        <taxon>Ditrysia</taxon>
        <taxon>Papilionoidea</taxon>
        <taxon>Pieridae</taxon>
        <taxon>Dismorphiinae</taxon>
        <taxon>Leptidea</taxon>
    </lineage>
</organism>
<dbReference type="PROSITE" id="PS00233">
    <property type="entry name" value="CHIT_BIND_RR_1"/>
    <property type="match status" value="1"/>
</dbReference>